<feature type="domain" description="Bulb-type lectin" evidence="2">
    <location>
        <begin position="2"/>
        <end position="111"/>
    </location>
</feature>
<dbReference type="PANTHER" id="PTHR34700:SF4">
    <property type="entry name" value="PHAGE-LIKE ELEMENT PBSX PROTEIN XKDP"/>
    <property type="match status" value="1"/>
</dbReference>
<dbReference type="InterPro" id="IPR036779">
    <property type="entry name" value="LysM_dom_sf"/>
</dbReference>
<comment type="caution">
    <text evidence="4">The sequence shown here is derived from an EMBL/GenBank/DDBJ whole genome shotgun (WGS) entry which is preliminary data.</text>
</comment>
<accession>A0A5C5R7B5</accession>
<dbReference type="Gene3D" id="3.10.350.10">
    <property type="entry name" value="LysM domain"/>
    <property type="match status" value="1"/>
</dbReference>
<dbReference type="RefSeq" id="WP_146563227.1">
    <property type="nucleotide sequence ID" value="NZ_VIGW01000011.1"/>
</dbReference>
<dbReference type="SUPFAM" id="SSF54106">
    <property type="entry name" value="LysM domain"/>
    <property type="match status" value="1"/>
</dbReference>
<evidence type="ECO:0000256" key="1">
    <source>
        <dbReference type="SAM" id="MobiDB-lite"/>
    </source>
</evidence>
<dbReference type="PANTHER" id="PTHR34700">
    <property type="entry name" value="POTASSIUM BINDING PROTEIN KBP"/>
    <property type="match status" value="1"/>
</dbReference>
<proteinExistence type="predicted"/>
<organism evidence="4 5">
    <name type="scientific">Tsukamurella asaccharolytica</name>
    <dbReference type="NCBI Taxonomy" id="2592067"/>
    <lineage>
        <taxon>Bacteria</taxon>
        <taxon>Bacillati</taxon>
        <taxon>Actinomycetota</taxon>
        <taxon>Actinomycetes</taxon>
        <taxon>Mycobacteriales</taxon>
        <taxon>Tsukamurellaceae</taxon>
        <taxon>Tsukamurella</taxon>
    </lineage>
</organism>
<dbReference type="InterPro" id="IPR036426">
    <property type="entry name" value="Bulb-type_lectin_dom_sf"/>
</dbReference>
<reference evidence="4 5" key="1">
    <citation type="submission" date="2019-06" db="EMBL/GenBank/DDBJ databases">
        <title>Tsukamurella conjunctivitidis sp. nov., Tsukamurella assacharolytica sp. nov. and Tsukamurella sputae sp. nov. isolated from patients with conjunctivitis, bacteraemia (lymphoma) and respiratory infection (sputum) in Hong Kong.</title>
        <authorList>
            <person name="Teng J.L.L."/>
            <person name="Lee H.H."/>
            <person name="Fong J.Y.H."/>
            <person name="Fok K.M.N."/>
            <person name="Lau S.K.P."/>
            <person name="Woo P.C.Y."/>
        </authorList>
    </citation>
    <scope>NUCLEOTIDE SEQUENCE [LARGE SCALE GENOMIC DNA]</scope>
    <source>
        <strain evidence="4 5">HKU71</strain>
    </source>
</reference>
<dbReference type="PROSITE" id="PS50927">
    <property type="entry name" value="BULB_LECTIN"/>
    <property type="match status" value="1"/>
</dbReference>
<evidence type="ECO:0000259" key="3">
    <source>
        <dbReference type="PROSITE" id="PS51782"/>
    </source>
</evidence>
<protein>
    <submittedName>
        <fullName evidence="4">LysM peptidoglycan-binding domain-containing protein</fullName>
    </submittedName>
</protein>
<keyword evidence="5" id="KW-1185">Reference proteome</keyword>
<dbReference type="SUPFAM" id="SSF51110">
    <property type="entry name" value="alpha-D-mannose-specific plant lectins"/>
    <property type="match status" value="1"/>
</dbReference>
<sequence length="192" mass="19921">MTDVLRAGNQLGLGETLDSLNGGYTLTLQSDGNLVLTEGTGTVVWASATDGKGVERATFQTDGNFVLYNGAGEGIWSTQTDGSGADRIVLQDDRNLVVYAGDEDKWASNTATDQPAPAREAAPEPEPVAAEAPAAPAPAAPAPRTHTVASGDTLWAIAEQYLGDGNRYTEIAQINGIANPDLINVGQVITIP</sequence>
<dbReference type="EMBL" id="VIGW01000011">
    <property type="protein sequence ID" value="TWS18304.1"/>
    <property type="molecule type" value="Genomic_DNA"/>
</dbReference>
<dbReference type="Pfam" id="PF01476">
    <property type="entry name" value="LysM"/>
    <property type="match status" value="1"/>
</dbReference>
<dbReference type="Proteomes" id="UP000317291">
    <property type="component" value="Unassembled WGS sequence"/>
</dbReference>
<dbReference type="CDD" id="cd00028">
    <property type="entry name" value="B_lectin"/>
    <property type="match status" value="1"/>
</dbReference>
<dbReference type="SMART" id="SM00257">
    <property type="entry name" value="LysM"/>
    <property type="match status" value="1"/>
</dbReference>
<feature type="domain" description="LysM" evidence="3">
    <location>
        <begin position="144"/>
        <end position="191"/>
    </location>
</feature>
<dbReference type="InterPro" id="IPR052196">
    <property type="entry name" value="Bact_Kbp"/>
</dbReference>
<dbReference type="AlphaFoldDB" id="A0A5C5R7B5"/>
<dbReference type="InterPro" id="IPR018392">
    <property type="entry name" value="LysM"/>
</dbReference>
<evidence type="ECO:0000313" key="4">
    <source>
        <dbReference type="EMBL" id="TWS18304.1"/>
    </source>
</evidence>
<gene>
    <name evidence="4" type="ORF">FK529_16550</name>
</gene>
<evidence type="ECO:0000259" key="2">
    <source>
        <dbReference type="PROSITE" id="PS50927"/>
    </source>
</evidence>
<dbReference type="PROSITE" id="PS51782">
    <property type="entry name" value="LYSM"/>
    <property type="match status" value="1"/>
</dbReference>
<dbReference type="SMART" id="SM00108">
    <property type="entry name" value="B_lectin"/>
    <property type="match status" value="1"/>
</dbReference>
<name>A0A5C5R7B5_9ACTN</name>
<dbReference type="Gene3D" id="2.90.10.10">
    <property type="entry name" value="Bulb-type lectin domain"/>
    <property type="match status" value="2"/>
</dbReference>
<dbReference type="InterPro" id="IPR001480">
    <property type="entry name" value="Bulb-type_lectin_dom"/>
</dbReference>
<dbReference type="OrthoDB" id="516973at2"/>
<evidence type="ECO:0000313" key="5">
    <source>
        <dbReference type="Proteomes" id="UP000317291"/>
    </source>
</evidence>
<feature type="region of interest" description="Disordered" evidence="1">
    <location>
        <begin position="105"/>
        <end position="146"/>
    </location>
</feature>
<dbReference type="CDD" id="cd00118">
    <property type="entry name" value="LysM"/>
    <property type="match status" value="1"/>
</dbReference>